<organism evidence="1 2">
    <name type="scientific">Clostridioides difficile</name>
    <name type="common">Peptoclostridium difficile</name>
    <dbReference type="NCBI Taxonomy" id="1496"/>
    <lineage>
        <taxon>Bacteria</taxon>
        <taxon>Bacillati</taxon>
        <taxon>Bacillota</taxon>
        <taxon>Clostridia</taxon>
        <taxon>Peptostreptococcales</taxon>
        <taxon>Peptostreptococcaceae</taxon>
        <taxon>Clostridioides</taxon>
    </lineage>
</organism>
<name>A0A9X8WQH4_CLODI</name>
<protein>
    <submittedName>
        <fullName evidence="1">Uncharacterized protein</fullName>
    </submittedName>
</protein>
<dbReference type="EMBL" id="FUPS01000006">
    <property type="protein sequence ID" value="SJS39017.1"/>
    <property type="molecule type" value="Genomic_DNA"/>
</dbReference>
<dbReference type="Proteomes" id="UP000189137">
    <property type="component" value="Unassembled WGS sequence"/>
</dbReference>
<gene>
    <name evidence="1" type="ORF">SAMEA3375112_01955</name>
</gene>
<reference evidence="1 2" key="1">
    <citation type="submission" date="2017-02" db="EMBL/GenBank/DDBJ databases">
        <authorList>
            <consortium name="Pathogen Informatics"/>
        </authorList>
    </citation>
    <scope>NUCLEOTIDE SEQUENCE [LARGE SCALE GENOMIC DNA]</scope>
    <source>
        <strain evidence="1 2">VRECD0157</strain>
    </source>
</reference>
<proteinExistence type="predicted"/>
<comment type="caution">
    <text evidence="1">The sequence shown here is derived from an EMBL/GenBank/DDBJ whole genome shotgun (WGS) entry which is preliminary data.</text>
</comment>
<dbReference type="AlphaFoldDB" id="A0A9X8WQH4"/>
<accession>A0A9X8WQH4</accession>
<sequence length="71" mass="8604">MNISNFNKYQKGEIVQLYETKFSCNRNCIVTYADEKELVLMYYDKEIEELIYKTLTKEDLIFNDYELKLLS</sequence>
<evidence type="ECO:0000313" key="2">
    <source>
        <dbReference type="Proteomes" id="UP000189137"/>
    </source>
</evidence>
<evidence type="ECO:0000313" key="1">
    <source>
        <dbReference type="EMBL" id="SJS39017.1"/>
    </source>
</evidence>
<dbReference type="RefSeq" id="WP_070112842.1">
    <property type="nucleotide sequence ID" value="NZ_CP037808.1"/>
</dbReference>